<evidence type="ECO:0000256" key="7">
    <source>
        <dbReference type="ARBA" id="ARBA00022795"/>
    </source>
</evidence>
<protein>
    <recommendedName>
        <fullName evidence="3 13">Flagellar biosynthetic protein FlhB</fullName>
    </recommendedName>
</protein>
<dbReference type="SUPFAM" id="SSF160544">
    <property type="entry name" value="EscU C-terminal domain-like"/>
    <property type="match status" value="1"/>
</dbReference>
<dbReference type="PRINTS" id="PR00950">
    <property type="entry name" value="TYPE3IMSPROT"/>
</dbReference>
<dbReference type="EMBL" id="JABFDB010000001">
    <property type="protein sequence ID" value="NYZ18830.1"/>
    <property type="molecule type" value="Genomic_DNA"/>
</dbReference>
<dbReference type="Pfam" id="PF01312">
    <property type="entry name" value="Bac_export_2"/>
    <property type="match status" value="1"/>
</dbReference>
<keyword evidence="10 13" id="KW-0472">Membrane</keyword>
<keyword evidence="5 13" id="KW-1003">Cell membrane</keyword>
<name>A0ABX2T834_9PROT</name>
<evidence type="ECO:0000256" key="11">
    <source>
        <dbReference type="ARBA" id="ARBA00023225"/>
    </source>
</evidence>
<feature type="transmembrane region" description="Helical" evidence="13">
    <location>
        <begin position="36"/>
        <end position="55"/>
    </location>
</feature>
<dbReference type="InterPro" id="IPR006136">
    <property type="entry name" value="FlhB"/>
</dbReference>
<sequence length="359" mass="39919">MSEDADESSKTEDATTRKLEKAHEQGQFAMSQEVQLWLSLGATLIIFLTLLPGLVSDLMLRLTRYVEEVDSAPMDRGSIGHLLMRVMMDILTALWLPVLLLMVAGVVSTLLQKGWSVAWAVITPKFSKLNPIAGLQRMFSPAQQSVELAKGLAKIGVVGVVAYVALLPMVRAIEHFVGIELLLMLLEMEDLVGRLLIGVFVTVMIIAAADLIWQRYTYNKKMKMTKQEVKEEHKQADGDPQVKARIRQLRFERARKRMMAAVPTADVVVTNPTHFAVALKYDAMSMGAPMVVAKGADTLALKIREVATENKVPIVENPPLARALYATVEIDQEVPSEHYRAVAEVITYVMKLKKRSPRG</sequence>
<evidence type="ECO:0000256" key="10">
    <source>
        <dbReference type="ARBA" id="ARBA00023136"/>
    </source>
</evidence>
<keyword evidence="14" id="KW-0969">Cilium</keyword>
<organism evidence="14 15">
    <name type="scientific">Azospirillum oleiclasticum</name>
    <dbReference type="NCBI Taxonomy" id="2735135"/>
    <lineage>
        <taxon>Bacteria</taxon>
        <taxon>Pseudomonadati</taxon>
        <taxon>Pseudomonadota</taxon>
        <taxon>Alphaproteobacteria</taxon>
        <taxon>Rhodospirillales</taxon>
        <taxon>Azospirillaceae</taxon>
        <taxon>Azospirillum</taxon>
    </lineage>
</organism>
<comment type="function">
    <text evidence="12 13">Required for formation of the rod structure in the basal body of the flagellar apparatus. Together with FliI and FliH, may constitute the export apparatus of flagellin.</text>
</comment>
<evidence type="ECO:0000256" key="6">
    <source>
        <dbReference type="ARBA" id="ARBA00022692"/>
    </source>
</evidence>
<reference evidence="14 15" key="1">
    <citation type="submission" date="2020-05" db="EMBL/GenBank/DDBJ databases">
        <title>Azospirillum oleiclasticum sp. nov, a nitrogen-fixing and heavy crude oil-emulsifying bacterium isolated from the crude oil of Yumen Oilfield.</title>
        <authorList>
            <person name="Wu D."/>
            <person name="Cai M."/>
            <person name="Zhang X."/>
        </authorList>
    </citation>
    <scope>NUCLEOTIDE SEQUENCE [LARGE SCALE GENOMIC DNA]</scope>
    <source>
        <strain evidence="14 15">ROY-1-1-2</strain>
    </source>
</reference>
<evidence type="ECO:0000256" key="2">
    <source>
        <dbReference type="ARBA" id="ARBA00010690"/>
    </source>
</evidence>
<evidence type="ECO:0000313" key="14">
    <source>
        <dbReference type="EMBL" id="NYZ18830.1"/>
    </source>
</evidence>
<accession>A0ABX2T834</accession>
<comment type="similarity">
    <text evidence="2 13">Belongs to the type III secretion exporter family.</text>
</comment>
<evidence type="ECO:0000256" key="12">
    <source>
        <dbReference type="ARBA" id="ARBA00025078"/>
    </source>
</evidence>
<dbReference type="PANTHER" id="PTHR30531">
    <property type="entry name" value="FLAGELLAR BIOSYNTHETIC PROTEIN FLHB"/>
    <property type="match status" value="1"/>
</dbReference>
<evidence type="ECO:0000256" key="1">
    <source>
        <dbReference type="ARBA" id="ARBA00004651"/>
    </source>
</evidence>
<keyword evidence="14" id="KW-0966">Cell projection</keyword>
<keyword evidence="15" id="KW-1185">Reference proteome</keyword>
<evidence type="ECO:0000256" key="8">
    <source>
        <dbReference type="ARBA" id="ARBA00022927"/>
    </source>
</evidence>
<dbReference type="NCBIfam" id="TIGR00328">
    <property type="entry name" value="flhB"/>
    <property type="match status" value="1"/>
</dbReference>
<comment type="subcellular location">
    <subcellularLocation>
        <location evidence="1">Cell membrane</location>
        <topology evidence="1">Multi-pass membrane protein</topology>
    </subcellularLocation>
</comment>
<keyword evidence="6 13" id="KW-0812">Transmembrane</keyword>
<keyword evidence="7 13" id="KW-1005">Bacterial flagellum biogenesis</keyword>
<feature type="transmembrane region" description="Helical" evidence="13">
    <location>
        <begin position="90"/>
        <end position="111"/>
    </location>
</feature>
<keyword evidence="11 13" id="KW-1006">Bacterial flagellum protein export</keyword>
<evidence type="ECO:0000256" key="9">
    <source>
        <dbReference type="ARBA" id="ARBA00022989"/>
    </source>
</evidence>
<evidence type="ECO:0000256" key="3">
    <source>
        <dbReference type="ARBA" id="ARBA00021622"/>
    </source>
</evidence>
<dbReference type="Gene3D" id="3.40.1690.10">
    <property type="entry name" value="secretion proteins EscU"/>
    <property type="match status" value="1"/>
</dbReference>
<evidence type="ECO:0000256" key="13">
    <source>
        <dbReference type="RuleBase" id="RU364091"/>
    </source>
</evidence>
<evidence type="ECO:0000256" key="5">
    <source>
        <dbReference type="ARBA" id="ARBA00022475"/>
    </source>
</evidence>
<comment type="caution">
    <text evidence="13">Lacks conserved residue(s) required for the propagation of feature annotation.</text>
</comment>
<feature type="transmembrane region" description="Helical" evidence="13">
    <location>
        <begin position="191"/>
        <end position="213"/>
    </location>
</feature>
<keyword evidence="8 13" id="KW-0653">Protein transport</keyword>
<evidence type="ECO:0000256" key="4">
    <source>
        <dbReference type="ARBA" id="ARBA00022448"/>
    </source>
</evidence>
<proteinExistence type="inferred from homology"/>
<dbReference type="RefSeq" id="WP_180280540.1">
    <property type="nucleotide sequence ID" value="NZ_JABFDB010000001.1"/>
</dbReference>
<evidence type="ECO:0000313" key="15">
    <source>
        <dbReference type="Proteomes" id="UP000584642"/>
    </source>
</evidence>
<dbReference type="InterPro" id="IPR029025">
    <property type="entry name" value="T3SS_substrate_exporter_C"/>
</dbReference>
<keyword evidence="9 13" id="KW-1133">Transmembrane helix</keyword>
<gene>
    <name evidence="13 14" type="primary">flhB</name>
    <name evidence="14" type="ORF">HND93_03830</name>
</gene>
<dbReference type="InterPro" id="IPR006135">
    <property type="entry name" value="T3SS_substrate_exporter"/>
</dbReference>
<dbReference type="Gene3D" id="6.10.250.2080">
    <property type="match status" value="1"/>
</dbReference>
<keyword evidence="4 13" id="KW-0813">Transport</keyword>
<dbReference type="PANTHER" id="PTHR30531:SF12">
    <property type="entry name" value="FLAGELLAR BIOSYNTHETIC PROTEIN FLHB"/>
    <property type="match status" value="1"/>
</dbReference>
<dbReference type="Proteomes" id="UP000584642">
    <property type="component" value="Unassembled WGS sequence"/>
</dbReference>
<comment type="caution">
    <text evidence="14">The sequence shown here is derived from an EMBL/GenBank/DDBJ whole genome shotgun (WGS) entry which is preliminary data.</text>
</comment>
<keyword evidence="14" id="KW-0282">Flagellum</keyword>